<organism evidence="2 3">
    <name type="scientific">Australozyma saopauloensis</name>
    <dbReference type="NCBI Taxonomy" id="291208"/>
    <lineage>
        <taxon>Eukaryota</taxon>
        <taxon>Fungi</taxon>
        <taxon>Dikarya</taxon>
        <taxon>Ascomycota</taxon>
        <taxon>Saccharomycotina</taxon>
        <taxon>Pichiomycetes</taxon>
        <taxon>Metschnikowiaceae</taxon>
        <taxon>Australozyma</taxon>
    </lineage>
</organism>
<keyword evidence="1" id="KW-0472">Membrane</keyword>
<keyword evidence="1" id="KW-1133">Transmembrane helix</keyword>
<feature type="transmembrane region" description="Helical" evidence="1">
    <location>
        <begin position="474"/>
        <end position="492"/>
    </location>
</feature>
<keyword evidence="1" id="KW-0812">Transmembrane</keyword>
<dbReference type="KEGG" id="asau:88172780"/>
<evidence type="ECO:0000313" key="2">
    <source>
        <dbReference type="EMBL" id="WPK24441.1"/>
    </source>
</evidence>
<name>A0AAX4H898_9ASCO</name>
<dbReference type="AlphaFoldDB" id="A0AAX4H898"/>
<dbReference type="Proteomes" id="UP001338582">
    <property type="component" value="Chromosome 2"/>
</dbReference>
<gene>
    <name evidence="2" type="ORF">PUMCH_001715</name>
</gene>
<keyword evidence="3" id="KW-1185">Reference proteome</keyword>
<evidence type="ECO:0000256" key="1">
    <source>
        <dbReference type="SAM" id="Phobius"/>
    </source>
</evidence>
<proteinExistence type="predicted"/>
<protein>
    <submittedName>
        <fullName evidence="2">Uncharacterized protein</fullName>
    </submittedName>
</protein>
<dbReference type="RefSeq" id="XP_062876824.1">
    <property type="nucleotide sequence ID" value="XM_063020754.1"/>
</dbReference>
<feature type="transmembrane region" description="Helical" evidence="1">
    <location>
        <begin position="224"/>
        <end position="243"/>
    </location>
</feature>
<dbReference type="EMBL" id="CP138895">
    <property type="protein sequence ID" value="WPK24441.1"/>
    <property type="molecule type" value="Genomic_DNA"/>
</dbReference>
<dbReference type="GeneID" id="88172780"/>
<accession>A0AAX4H898</accession>
<sequence length="528" mass="60883">MNLTNIWRKIVGFVLTDYSSVEQETSTDLFTNNQLLAGDFGYEKLTQELQNDLEAVKQTAEFQALSEPGKVVFCQYLNDMAQHFGTHIGRHNFLASARVQSWRQNFGDYYCNCPRGVLPQIDLFQPIHIVDLQALKCLESLYELFNDSGPQRESFFSNVSSKDIKGMEFLADSVLVTKTKAFDGLDGIHCKLDATHERLFQHIEKAKNAHYTYAYQAQLIKDNLVIIHYGIGIFLLDALIDVIRQRFQGHFLWNILVFFINVTAVLLFLPPRVLLFCWLFRQHRHSVAIVSNAVETLKYGNFSKHYQCALKCYLGFHCVDIQSICRELPYELTRKMSRKEIKSIREKQIILSDILKDTIKEMSNTCSMITFRIELGGIFVTLMSSEDETYTKNLTKNLDLMRDSISAVRNRAKELCACNLSQSSVWSEAYRNELKRLELFCVVIAAKLDIFVLGCQPEMMRVGNNLETAFLADLRRLGIFYACFTVLIYVKFHAFMSSLFPDTDLTSVLMEWNPFSRFFSRLGLGLFL</sequence>
<feature type="transmembrane region" description="Helical" evidence="1">
    <location>
        <begin position="255"/>
        <end position="280"/>
    </location>
</feature>
<evidence type="ECO:0000313" key="3">
    <source>
        <dbReference type="Proteomes" id="UP001338582"/>
    </source>
</evidence>
<reference evidence="2 3" key="1">
    <citation type="submission" date="2023-10" db="EMBL/GenBank/DDBJ databases">
        <title>Draft Genome Sequence of Candida saopaulonensis from a very Premature Infant with Sepsis.</title>
        <authorList>
            <person name="Ning Y."/>
            <person name="Dai R."/>
            <person name="Xiao M."/>
            <person name="Xu Y."/>
            <person name="Yan Q."/>
            <person name="Zhang L."/>
        </authorList>
    </citation>
    <scope>NUCLEOTIDE SEQUENCE [LARGE SCALE GENOMIC DNA]</scope>
    <source>
        <strain evidence="2 3">19XY460</strain>
    </source>
</reference>